<dbReference type="Gene3D" id="3.30.30.10">
    <property type="entry name" value="Knottin, scorpion toxin-like"/>
    <property type="match status" value="1"/>
</dbReference>
<organism evidence="6 7">
    <name type="scientific">Artemisia annua</name>
    <name type="common">Sweet wormwood</name>
    <dbReference type="NCBI Taxonomy" id="35608"/>
    <lineage>
        <taxon>Eukaryota</taxon>
        <taxon>Viridiplantae</taxon>
        <taxon>Streptophyta</taxon>
        <taxon>Embryophyta</taxon>
        <taxon>Tracheophyta</taxon>
        <taxon>Spermatophyta</taxon>
        <taxon>Magnoliopsida</taxon>
        <taxon>eudicotyledons</taxon>
        <taxon>Gunneridae</taxon>
        <taxon>Pentapetalae</taxon>
        <taxon>asterids</taxon>
        <taxon>campanulids</taxon>
        <taxon>Asterales</taxon>
        <taxon>Asteraceae</taxon>
        <taxon>Asteroideae</taxon>
        <taxon>Anthemideae</taxon>
        <taxon>Artemisiinae</taxon>
        <taxon>Artemisia</taxon>
    </lineage>
</organism>
<dbReference type="CDD" id="cd00107">
    <property type="entry name" value="Knot1"/>
    <property type="match status" value="1"/>
</dbReference>
<name>A0A2U1NDM3_ARTAN</name>
<evidence type="ECO:0000313" key="6">
    <source>
        <dbReference type="EMBL" id="PWA71609.1"/>
    </source>
</evidence>
<dbReference type="Pfam" id="PF00304">
    <property type="entry name" value="Gamma-thionin"/>
    <property type="match status" value="1"/>
</dbReference>
<comment type="subcellular location">
    <subcellularLocation>
        <location evidence="1">Secreted</location>
    </subcellularLocation>
</comment>
<evidence type="ECO:0000256" key="2">
    <source>
        <dbReference type="ARBA" id="ARBA00022525"/>
    </source>
</evidence>
<keyword evidence="2" id="KW-0964">Secreted</keyword>
<dbReference type="GO" id="GO:0005576">
    <property type="term" value="C:extracellular region"/>
    <property type="evidence" value="ECO:0007669"/>
    <property type="project" value="UniProtKB-SubCell"/>
</dbReference>
<dbReference type="InterPro" id="IPR003614">
    <property type="entry name" value="Knottins"/>
</dbReference>
<sequence length="297" mass="33561">MSPFEPYLHTFQPPSPFINNINEAPPGTSHPPPPQSSPSLILGRNLLPAFNNSHQHPLGFSKWLNPPQNEPQQPPSPRGADVHANRFPIQIQGLTKPWHNSFHPPSIYIAHQFNISSSAAVETIRILGIEEYTMLYLSSLETSPKPVLRIAREKLIVIGVLLEYQRRAIHTVYAPVIEEIAAMKGELCEKASKTWSGNCGNTRHCNDQCKSWEGAAHGACHTCRVKPMCFCYFRYSRAAKLPQEKLKSEELAKDKIEDEKVPHFKDPVPPHMIRAKMTQVIQTHLKKASWVPHLFPI</sequence>
<accession>A0A2U1NDM3</accession>
<keyword evidence="3" id="KW-1015">Disulfide bond</keyword>
<keyword evidence="7" id="KW-1185">Reference proteome</keyword>
<proteinExistence type="predicted"/>
<dbReference type="SMART" id="SM00505">
    <property type="entry name" value="Knot1"/>
    <property type="match status" value="1"/>
</dbReference>
<feature type="compositionally biased region" description="Pro residues" evidence="4">
    <location>
        <begin position="68"/>
        <end position="77"/>
    </location>
</feature>
<protein>
    <submittedName>
        <fullName evidence="6">Gamma thionin</fullName>
    </submittedName>
</protein>
<dbReference type="PANTHER" id="PTHR33147">
    <property type="entry name" value="DEFENSIN-LIKE PROTEIN 1"/>
    <property type="match status" value="1"/>
</dbReference>
<feature type="region of interest" description="Disordered" evidence="4">
    <location>
        <begin position="1"/>
        <end position="42"/>
    </location>
</feature>
<feature type="domain" description="Knottins-like" evidence="5">
    <location>
        <begin position="187"/>
        <end position="234"/>
    </location>
</feature>
<dbReference type="GO" id="GO:0006952">
    <property type="term" value="P:defense response"/>
    <property type="evidence" value="ECO:0007669"/>
    <property type="project" value="InterPro"/>
</dbReference>
<dbReference type="EMBL" id="PKPP01003052">
    <property type="protein sequence ID" value="PWA71609.1"/>
    <property type="molecule type" value="Genomic_DNA"/>
</dbReference>
<comment type="caution">
    <text evidence="6">The sequence shown here is derived from an EMBL/GenBank/DDBJ whole genome shotgun (WGS) entry which is preliminary data.</text>
</comment>
<evidence type="ECO:0000313" key="7">
    <source>
        <dbReference type="Proteomes" id="UP000245207"/>
    </source>
</evidence>
<dbReference type="PANTHER" id="PTHR33147:SF98">
    <property type="entry name" value="GAMMA-THIONIN-RELATED"/>
    <property type="match status" value="1"/>
</dbReference>
<evidence type="ECO:0000259" key="5">
    <source>
        <dbReference type="SMART" id="SM00505"/>
    </source>
</evidence>
<dbReference type="AlphaFoldDB" id="A0A2U1NDM3"/>
<evidence type="ECO:0000256" key="4">
    <source>
        <dbReference type="SAM" id="MobiDB-lite"/>
    </source>
</evidence>
<dbReference type="SUPFAM" id="SSF57095">
    <property type="entry name" value="Scorpion toxin-like"/>
    <property type="match status" value="1"/>
</dbReference>
<feature type="region of interest" description="Disordered" evidence="4">
    <location>
        <begin position="58"/>
        <end position="82"/>
    </location>
</feature>
<dbReference type="InterPro" id="IPR036574">
    <property type="entry name" value="Scorpion_toxin-like_sf"/>
</dbReference>
<dbReference type="Proteomes" id="UP000245207">
    <property type="component" value="Unassembled WGS sequence"/>
</dbReference>
<gene>
    <name evidence="6" type="ORF">CTI12_AA278910</name>
</gene>
<reference evidence="6 7" key="1">
    <citation type="journal article" date="2018" name="Mol. Plant">
        <title>The genome of Artemisia annua provides insight into the evolution of Asteraceae family and artemisinin biosynthesis.</title>
        <authorList>
            <person name="Shen Q."/>
            <person name="Zhang L."/>
            <person name="Liao Z."/>
            <person name="Wang S."/>
            <person name="Yan T."/>
            <person name="Shi P."/>
            <person name="Liu M."/>
            <person name="Fu X."/>
            <person name="Pan Q."/>
            <person name="Wang Y."/>
            <person name="Lv Z."/>
            <person name="Lu X."/>
            <person name="Zhang F."/>
            <person name="Jiang W."/>
            <person name="Ma Y."/>
            <person name="Chen M."/>
            <person name="Hao X."/>
            <person name="Li L."/>
            <person name="Tang Y."/>
            <person name="Lv G."/>
            <person name="Zhou Y."/>
            <person name="Sun X."/>
            <person name="Brodelius P.E."/>
            <person name="Rose J.K.C."/>
            <person name="Tang K."/>
        </authorList>
    </citation>
    <scope>NUCLEOTIDE SEQUENCE [LARGE SCALE GENOMIC DNA]</scope>
    <source>
        <strain evidence="7">cv. Huhao1</strain>
        <tissue evidence="6">Leaf</tissue>
    </source>
</reference>
<evidence type="ECO:0000256" key="1">
    <source>
        <dbReference type="ARBA" id="ARBA00004613"/>
    </source>
</evidence>
<evidence type="ECO:0000256" key="3">
    <source>
        <dbReference type="ARBA" id="ARBA00023157"/>
    </source>
</evidence>